<sequence length="74" mass="9002">MIKSIFTHYCYYYCYCLLTINIPYKYTLNYIRLVHKIMTNNSSYMPIKLHISINKASLLAVNRKKKEKELNYLR</sequence>
<comment type="caution">
    <text evidence="1">The sequence shown here is derived from an EMBL/GenBank/DDBJ whole genome shotgun (WGS) entry which is preliminary data.</text>
</comment>
<name>A0A5B7CHU2_PORTR</name>
<protein>
    <submittedName>
        <fullName evidence="1">Uncharacterized protein</fullName>
    </submittedName>
</protein>
<dbReference type="AlphaFoldDB" id="A0A5B7CHU2"/>
<accession>A0A5B7CHU2</accession>
<proteinExistence type="predicted"/>
<reference evidence="1 2" key="1">
    <citation type="submission" date="2019-05" db="EMBL/GenBank/DDBJ databases">
        <title>Another draft genome of Portunus trituberculatus and its Hox gene families provides insights of decapod evolution.</title>
        <authorList>
            <person name="Jeong J.-H."/>
            <person name="Song I."/>
            <person name="Kim S."/>
            <person name="Choi T."/>
            <person name="Kim D."/>
            <person name="Ryu S."/>
            <person name="Kim W."/>
        </authorList>
    </citation>
    <scope>NUCLEOTIDE SEQUENCE [LARGE SCALE GENOMIC DNA]</scope>
    <source>
        <tissue evidence="1">Muscle</tissue>
    </source>
</reference>
<evidence type="ECO:0000313" key="1">
    <source>
        <dbReference type="EMBL" id="MPC09087.1"/>
    </source>
</evidence>
<keyword evidence="2" id="KW-1185">Reference proteome</keyword>
<dbReference type="Proteomes" id="UP000324222">
    <property type="component" value="Unassembled WGS sequence"/>
</dbReference>
<organism evidence="1 2">
    <name type="scientific">Portunus trituberculatus</name>
    <name type="common">Swimming crab</name>
    <name type="synonym">Neptunus trituberculatus</name>
    <dbReference type="NCBI Taxonomy" id="210409"/>
    <lineage>
        <taxon>Eukaryota</taxon>
        <taxon>Metazoa</taxon>
        <taxon>Ecdysozoa</taxon>
        <taxon>Arthropoda</taxon>
        <taxon>Crustacea</taxon>
        <taxon>Multicrustacea</taxon>
        <taxon>Malacostraca</taxon>
        <taxon>Eumalacostraca</taxon>
        <taxon>Eucarida</taxon>
        <taxon>Decapoda</taxon>
        <taxon>Pleocyemata</taxon>
        <taxon>Brachyura</taxon>
        <taxon>Eubrachyura</taxon>
        <taxon>Portunoidea</taxon>
        <taxon>Portunidae</taxon>
        <taxon>Portuninae</taxon>
        <taxon>Portunus</taxon>
    </lineage>
</organism>
<gene>
    <name evidence="1" type="ORF">E2C01_001690</name>
</gene>
<dbReference type="EMBL" id="VSRR010000055">
    <property type="protein sequence ID" value="MPC09087.1"/>
    <property type="molecule type" value="Genomic_DNA"/>
</dbReference>
<evidence type="ECO:0000313" key="2">
    <source>
        <dbReference type="Proteomes" id="UP000324222"/>
    </source>
</evidence>